<dbReference type="OrthoDB" id="3174329at2759"/>
<keyword evidence="1" id="KW-0479">Metal-binding</keyword>
<proteinExistence type="predicted"/>
<evidence type="ECO:0000256" key="1">
    <source>
        <dbReference type="ARBA" id="ARBA00022723"/>
    </source>
</evidence>
<evidence type="ECO:0000256" key="3">
    <source>
        <dbReference type="ARBA" id="ARBA00022833"/>
    </source>
</evidence>
<dbReference type="InterPro" id="IPR053248">
    <property type="entry name" value="Zinc_finger_MYND_domain"/>
</dbReference>
<dbReference type="STRING" id="1676925.ENSPKIP00000032255"/>
<keyword evidence="3" id="KW-0862">Zinc</keyword>
<dbReference type="Gene3D" id="1.25.40.10">
    <property type="entry name" value="Tetratricopeptide repeat domain"/>
    <property type="match status" value="2"/>
</dbReference>
<dbReference type="GeneTree" id="ENSGT00390000004248"/>
<name>A0A3B3SPL3_9TELE</name>
<dbReference type="Gene3D" id="6.10.140.2220">
    <property type="match status" value="1"/>
</dbReference>
<dbReference type="KEGG" id="pki:111859076"/>
<dbReference type="PANTHER" id="PTHR46533:SF1">
    <property type="entry name" value="ZINC FINGER MYND DOMAIN-CONTAINING PROTEIN 12"/>
    <property type="match status" value="1"/>
</dbReference>
<dbReference type="Ensembl" id="ENSPKIT00000013114.1">
    <property type="protein sequence ID" value="ENSPKIP00000032255.1"/>
    <property type="gene ID" value="ENSPKIG00000012421.1"/>
</dbReference>
<sequence>MSSTINPLANPKGTKKVCELCEKPAHIQCTGCRVTFYCNTEHQQADWAGIHQKVCQLLAPLRTPIPFHVLGAEREHHRAQRLQRQEQLIEISRATAQRKLFEKNHWEALPAAQLCLCSATDVYGPGAVQLVPAYLLLAEANIGLGRFSQAEEYLAQAEWIVMKGPECSLVVRHQLHRNLGRLHAATENFEEALFHLANDVYYASEEFGLDSTVTCGGYILMANIFFKQKKYDIAMSLCTEVANTWHSHLYRILDSHIQNYSSLHNAIDEAQQAEADRTLQCVLELEEQIPKRVPCLMALACHALAMLWLLGNDFAKAAELGRRALALSQLEPDCGLTEPIQRLLKMSEARGGLEATGMS</sequence>
<dbReference type="InterPro" id="IPR002893">
    <property type="entry name" value="Znf_MYND"/>
</dbReference>
<organism evidence="6 7">
    <name type="scientific">Paramormyrops kingsleyae</name>
    <dbReference type="NCBI Taxonomy" id="1676925"/>
    <lineage>
        <taxon>Eukaryota</taxon>
        <taxon>Metazoa</taxon>
        <taxon>Chordata</taxon>
        <taxon>Craniata</taxon>
        <taxon>Vertebrata</taxon>
        <taxon>Euteleostomi</taxon>
        <taxon>Actinopterygii</taxon>
        <taxon>Neopterygii</taxon>
        <taxon>Teleostei</taxon>
        <taxon>Osteoglossocephala</taxon>
        <taxon>Osteoglossomorpha</taxon>
        <taxon>Osteoglossiformes</taxon>
        <taxon>Mormyridae</taxon>
        <taxon>Paramormyrops</taxon>
    </lineage>
</organism>
<evidence type="ECO:0000256" key="4">
    <source>
        <dbReference type="PROSITE-ProRule" id="PRU00134"/>
    </source>
</evidence>
<dbReference type="PROSITE" id="PS50865">
    <property type="entry name" value="ZF_MYND_2"/>
    <property type="match status" value="1"/>
</dbReference>
<reference evidence="6" key="1">
    <citation type="submission" date="2025-08" db="UniProtKB">
        <authorList>
            <consortium name="Ensembl"/>
        </authorList>
    </citation>
    <scope>IDENTIFICATION</scope>
</reference>
<accession>A0A3B3SPL3</accession>
<dbReference type="SUPFAM" id="SSF144232">
    <property type="entry name" value="HIT/MYND zinc finger-like"/>
    <property type="match status" value="1"/>
</dbReference>
<dbReference type="RefSeq" id="XP_023697206.1">
    <property type="nucleotide sequence ID" value="XM_023841438.2"/>
</dbReference>
<dbReference type="AlphaFoldDB" id="A0A3B3SPL3"/>
<feature type="domain" description="MYND-type" evidence="5">
    <location>
        <begin position="18"/>
        <end position="55"/>
    </location>
</feature>
<dbReference type="GO" id="GO:0008270">
    <property type="term" value="F:zinc ion binding"/>
    <property type="evidence" value="ECO:0007669"/>
    <property type="project" value="UniProtKB-KW"/>
</dbReference>
<dbReference type="GeneID" id="111859076"/>
<dbReference type="Pfam" id="PF01753">
    <property type="entry name" value="zf-MYND"/>
    <property type="match status" value="1"/>
</dbReference>
<evidence type="ECO:0000313" key="6">
    <source>
        <dbReference type="Ensembl" id="ENSPKIP00000032255.1"/>
    </source>
</evidence>
<reference evidence="6" key="2">
    <citation type="submission" date="2025-09" db="UniProtKB">
        <authorList>
            <consortium name="Ensembl"/>
        </authorList>
    </citation>
    <scope>IDENTIFICATION</scope>
</reference>
<dbReference type="Proteomes" id="UP000261540">
    <property type="component" value="Unplaced"/>
</dbReference>
<evidence type="ECO:0000313" key="7">
    <source>
        <dbReference type="Proteomes" id="UP000261540"/>
    </source>
</evidence>
<dbReference type="SUPFAM" id="SSF48452">
    <property type="entry name" value="TPR-like"/>
    <property type="match status" value="2"/>
</dbReference>
<evidence type="ECO:0000256" key="2">
    <source>
        <dbReference type="ARBA" id="ARBA00022771"/>
    </source>
</evidence>
<dbReference type="PROSITE" id="PS01360">
    <property type="entry name" value="ZF_MYND_1"/>
    <property type="match status" value="1"/>
</dbReference>
<keyword evidence="7" id="KW-1185">Reference proteome</keyword>
<dbReference type="InterPro" id="IPR011990">
    <property type="entry name" value="TPR-like_helical_dom_sf"/>
</dbReference>
<keyword evidence="2 4" id="KW-0863">Zinc-finger</keyword>
<dbReference type="CTD" id="84217"/>
<dbReference type="PANTHER" id="PTHR46533">
    <property type="entry name" value="ZINC FINGER MYND DOMAIN-CONTAINING PROTEIN 12"/>
    <property type="match status" value="1"/>
</dbReference>
<protein>
    <submittedName>
        <fullName evidence="6">Zinc finger, MYND-type containing 12</fullName>
    </submittedName>
</protein>
<evidence type="ECO:0000259" key="5">
    <source>
        <dbReference type="PROSITE" id="PS50865"/>
    </source>
</evidence>